<evidence type="ECO:0000256" key="1">
    <source>
        <dbReference type="ARBA" id="ARBA00003694"/>
    </source>
</evidence>
<organism evidence="15 16">
    <name type="scientific">Mycteria americana</name>
    <name type="common">Wood stork</name>
    <dbReference type="NCBI Taxonomy" id="33587"/>
    <lineage>
        <taxon>Eukaryota</taxon>
        <taxon>Metazoa</taxon>
        <taxon>Chordata</taxon>
        <taxon>Craniata</taxon>
        <taxon>Vertebrata</taxon>
        <taxon>Euteleostomi</taxon>
        <taxon>Archelosauria</taxon>
        <taxon>Archosauria</taxon>
        <taxon>Dinosauria</taxon>
        <taxon>Saurischia</taxon>
        <taxon>Theropoda</taxon>
        <taxon>Coelurosauria</taxon>
        <taxon>Aves</taxon>
        <taxon>Neognathae</taxon>
        <taxon>Neoaves</taxon>
        <taxon>Aequornithes</taxon>
        <taxon>Ciconiiformes</taxon>
        <taxon>Ciconiidae</taxon>
        <taxon>Mycteria</taxon>
    </lineage>
</organism>
<name>A0AAN7P956_MYCAM</name>
<evidence type="ECO:0000256" key="7">
    <source>
        <dbReference type="ARBA" id="ARBA00022776"/>
    </source>
</evidence>
<evidence type="ECO:0000256" key="4">
    <source>
        <dbReference type="ARBA" id="ARBA00022454"/>
    </source>
</evidence>
<dbReference type="EMBL" id="JAUNZN010000004">
    <property type="protein sequence ID" value="KAK4822816.1"/>
    <property type="molecule type" value="Genomic_DNA"/>
</dbReference>
<evidence type="ECO:0000256" key="8">
    <source>
        <dbReference type="ARBA" id="ARBA00022833"/>
    </source>
</evidence>
<keyword evidence="4" id="KW-0158">Chromosome</keyword>
<evidence type="ECO:0000313" key="15">
    <source>
        <dbReference type="EMBL" id="KAK4822816.1"/>
    </source>
</evidence>
<dbReference type="PANTHER" id="PTHR16431:SF3">
    <property type="entry name" value="PROTEIN MIS18-BETA"/>
    <property type="match status" value="1"/>
</dbReference>
<gene>
    <name evidence="15" type="ORF">QYF61_020099</name>
</gene>
<keyword evidence="9" id="KW-0539">Nucleus</keyword>
<comment type="function">
    <text evidence="1">Required for recruitment of CENPA to centromeres and normal chromosome segregation during mitosis.</text>
</comment>
<dbReference type="GO" id="GO:0000785">
    <property type="term" value="C:chromatin"/>
    <property type="evidence" value="ECO:0007669"/>
    <property type="project" value="TreeGrafter"/>
</dbReference>
<evidence type="ECO:0000256" key="10">
    <source>
        <dbReference type="ARBA" id="ARBA00023306"/>
    </source>
</evidence>
<evidence type="ECO:0000256" key="9">
    <source>
        <dbReference type="ARBA" id="ARBA00023242"/>
    </source>
</evidence>
<feature type="region of interest" description="Disordered" evidence="13">
    <location>
        <begin position="66"/>
        <end position="93"/>
    </location>
</feature>
<dbReference type="Pfam" id="PF03226">
    <property type="entry name" value="Yippee-Mis18"/>
    <property type="match status" value="1"/>
</dbReference>
<evidence type="ECO:0000256" key="12">
    <source>
        <dbReference type="SAM" id="Coils"/>
    </source>
</evidence>
<keyword evidence="8" id="KW-0862">Zinc</keyword>
<evidence type="ECO:0000256" key="5">
    <source>
        <dbReference type="ARBA" id="ARBA00022618"/>
    </source>
</evidence>
<dbReference type="PANTHER" id="PTHR16431">
    <property type="entry name" value="NEUROGENIC PROTEIN MASTERMIND"/>
    <property type="match status" value="1"/>
</dbReference>
<evidence type="ECO:0000313" key="16">
    <source>
        <dbReference type="Proteomes" id="UP001333110"/>
    </source>
</evidence>
<dbReference type="InterPro" id="IPR034752">
    <property type="entry name" value="Mis18"/>
</dbReference>
<keyword evidence="7" id="KW-0498">Mitosis</keyword>
<comment type="subcellular location">
    <subcellularLocation>
        <location evidence="3">Chromosome</location>
        <location evidence="3">Centromere</location>
    </subcellularLocation>
    <subcellularLocation>
        <location evidence="2">Nucleus</location>
    </subcellularLocation>
</comment>
<dbReference type="GO" id="GO:0000775">
    <property type="term" value="C:chromosome, centromeric region"/>
    <property type="evidence" value="ECO:0007669"/>
    <property type="project" value="UniProtKB-SubCell"/>
</dbReference>
<feature type="domain" description="Mis18" evidence="14">
    <location>
        <begin position="103"/>
        <end position="202"/>
    </location>
</feature>
<keyword evidence="16" id="KW-1185">Reference proteome</keyword>
<keyword evidence="11" id="KW-0137">Centromere</keyword>
<keyword evidence="12" id="KW-0175">Coiled coil</keyword>
<reference evidence="15 16" key="1">
    <citation type="journal article" date="2023" name="J. Hered.">
        <title>Chromosome-level genome of the wood stork (Mycteria americana) provides insight into avian chromosome evolution.</title>
        <authorList>
            <person name="Flamio R. Jr."/>
            <person name="Ramstad K.M."/>
        </authorList>
    </citation>
    <scope>NUCLEOTIDE SEQUENCE [LARGE SCALE GENOMIC DNA]</scope>
    <source>
        <strain evidence="15">JAX WOST 10</strain>
    </source>
</reference>
<dbReference type="GO" id="GO:0046872">
    <property type="term" value="F:metal ion binding"/>
    <property type="evidence" value="ECO:0007669"/>
    <property type="project" value="UniProtKB-KW"/>
</dbReference>
<dbReference type="GO" id="GO:0034080">
    <property type="term" value="P:CENP-A containing chromatin assembly"/>
    <property type="evidence" value="ECO:0007669"/>
    <property type="project" value="TreeGrafter"/>
</dbReference>
<dbReference type="GO" id="GO:0051301">
    <property type="term" value="P:cell division"/>
    <property type="evidence" value="ECO:0007669"/>
    <property type="project" value="UniProtKB-KW"/>
</dbReference>
<evidence type="ECO:0000256" key="6">
    <source>
        <dbReference type="ARBA" id="ARBA00022723"/>
    </source>
</evidence>
<keyword evidence="5" id="KW-0132">Cell division</keyword>
<dbReference type="PROSITE" id="PS51793">
    <property type="entry name" value="MIS18"/>
    <property type="match status" value="1"/>
</dbReference>
<dbReference type="GO" id="GO:0007059">
    <property type="term" value="P:chromosome segregation"/>
    <property type="evidence" value="ECO:0007669"/>
    <property type="project" value="TreeGrafter"/>
</dbReference>
<evidence type="ECO:0000256" key="2">
    <source>
        <dbReference type="ARBA" id="ARBA00004123"/>
    </source>
</evidence>
<evidence type="ECO:0000256" key="13">
    <source>
        <dbReference type="SAM" id="MobiDB-lite"/>
    </source>
</evidence>
<feature type="coiled-coil region" evidence="12">
    <location>
        <begin position="217"/>
        <end position="265"/>
    </location>
</feature>
<dbReference type="AlphaFoldDB" id="A0AAN7P956"/>
<keyword evidence="6" id="KW-0479">Metal-binding</keyword>
<evidence type="ECO:0000259" key="14">
    <source>
        <dbReference type="PROSITE" id="PS51793"/>
    </source>
</evidence>
<evidence type="ECO:0000256" key="11">
    <source>
        <dbReference type="ARBA" id="ARBA00023328"/>
    </source>
</evidence>
<sequence>MRIDASVAQWQRRSVKRAPIVRPGRRALRLNAAREKMAVRRQLREFFQDPHLAGVITVERPPPPTAAAWVLQSPPSSPPSSPPAGGTALVSPPRRKGPLPKDCAVFHCRGCWAVLGDSLHLCAQEEQRLGLLVCFKVTDDVAWEDSLMVGLEGALLGCAYNALSCRSCGLIVGFILYSAPSSLAYLRGFFCFFKDSIICYLLKNQMIIAASKVKFPAVTLKEQLQELKEKLVEVHIRIELLMKKLEELEQKKNVAERQSSASNAVGLLPGCGIVGVN</sequence>
<comment type="caution">
    <text evidence="15">The sequence shown here is derived from an EMBL/GenBank/DDBJ whole genome shotgun (WGS) entry which is preliminary data.</text>
</comment>
<evidence type="ECO:0000256" key="3">
    <source>
        <dbReference type="ARBA" id="ARBA00004584"/>
    </source>
</evidence>
<dbReference type="InterPro" id="IPR004910">
    <property type="entry name" value="Yippee/Mis18/Cereblon"/>
</dbReference>
<accession>A0AAN7P956</accession>
<dbReference type="GO" id="GO:0005634">
    <property type="term" value="C:nucleus"/>
    <property type="evidence" value="ECO:0007669"/>
    <property type="project" value="UniProtKB-SubCell"/>
</dbReference>
<proteinExistence type="predicted"/>
<protein>
    <recommendedName>
        <fullName evidence="14">Mis18 domain-containing protein</fullName>
    </recommendedName>
</protein>
<keyword evidence="10" id="KW-0131">Cell cycle</keyword>
<dbReference type="Proteomes" id="UP001333110">
    <property type="component" value="Unassembled WGS sequence"/>
</dbReference>